<evidence type="ECO:0000313" key="4">
    <source>
        <dbReference type="Proteomes" id="UP000199494"/>
    </source>
</evidence>
<dbReference type="Pfam" id="PF13338">
    <property type="entry name" value="AbiEi_4"/>
    <property type="match status" value="1"/>
</dbReference>
<name>A0A222VMM2_9PSEU</name>
<dbReference type="EMBL" id="FMZE01000021">
    <property type="protein sequence ID" value="SDE04274.1"/>
    <property type="molecule type" value="Genomic_DNA"/>
</dbReference>
<evidence type="ECO:0000256" key="1">
    <source>
        <dbReference type="SAM" id="MobiDB-lite"/>
    </source>
</evidence>
<dbReference type="OrthoDB" id="3356078at2"/>
<dbReference type="InterPro" id="IPR025159">
    <property type="entry name" value="AbiEi_N"/>
</dbReference>
<feature type="compositionally biased region" description="Basic and acidic residues" evidence="1">
    <location>
        <begin position="253"/>
        <end position="271"/>
    </location>
</feature>
<evidence type="ECO:0000313" key="3">
    <source>
        <dbReference type="EMBL" id="SDE04274.1"/>
    </source>
</evidence>
<gene>
    <name evidence="3" type="ORF">SAMN05421630_1212</name>
</gene>
<proteinExistence type="predicted"/>
<sequence length="271" mass="29334">MEAVRALATLSQFTSQQWGLVTTAQANGAGVDRVTLLRLTDAALLRPVRRGVYAAETAPPSPLHETHAVWLSLNPSTPAWLRTGLDPDGGVVSHVSATRVHEVGDLVADSVDLTVPRRRTSRDPAVRLRFPRNRPLSSEDIVLVDGLPVTGLARTIIDLLDTHTDGSHLAEVIRDGVETDRLDLTTLAPRIGKYASRYGLRSPDGERLIEHLLGQIGSSITALAWRFPVQRTTDSHNSDNAAVSLARTPASDPEPRGVPDARLETQRPEGS</sequence>
<protein>
    <submittedName>
        <fullName evidence="3">Transcriptional regulator, AbiEi antitoxin, Type IV TA system</fullName>
    </submittedName>
</protein>
<accession>A0A222VMM2</accession>
<keyword evidence="4" id="KW-1185">Reference proteome</keyword>
<dbReference type="RefSeq" id="WP_091810893.1">
    <property type="nucleotide sequence ID" value="NZ_CP016353.1"/>
</dbReference>
<organism evidence="3 4">
    <name type="scientific">Prauserella marina</name>
    <dbReference type="NCBI Taxonomy" id="530584"/>
    <lineage>
        <taxon>Bacteria</taxon>
        <taxon>Bacillati</taxon>
        <taxon>Actinomycetota</taxon>
        <taxon>Actinomycetes</taxon>
        <taxon>Pseudonocardiales</taxon>
        <taxon>Pseudonocardiaceae</taxon>
        <taxon>Prauserella</taxon>
    </lineage>
</organism>
<feature type="domain" description="AbiEi antitoxin N-terminal" evidence="2">
    <location>
        <begin position="10"/>
        <end position="54"/>
    </location>
</feature>
<dbReference type="STRING" id="530584.SAMN05421630_1212"/>
<feature type="region of interest" description="Disordered" evidence="1">
    <location>
        <begin position="233"/>
        <end position="271"/>
    </location>
</feature>
<dbReference type="KEGG" id="pmad:BAY61_09475"/>
<reference evidence="3 4" key="1">
    <citation type="submission" date="2016-10" db="EMBL/GenBank/DDBJ databases">
        <authorList>
            <person name="de Groot N.N."/>
        </authorList>
    </citation>
    <scope>NUCLEOTIDE SEQUENCE [LARGE SCALE GENOMIC DNA]</scope>
    <source>
        <strain evidence="3 4">CGMCC 4.5506</strain>
    </source>
</reference>
<dbReference type="Proteomes" id="UP000199494">
    <property type="component" value="Unassembled WGS sequence"/>
</dbReference>
<evidence type="ECO:0000259" key="2">
    <source>
        <dbReference type="Pfam" id="PF13338"/>
    </source>
</evidence>
<dbReference type="AlphaFoldDB" id="A0A222VMM2"/>